<keyword evidence="13" id="KW-1185">Reference proteome</keyword>
<keyword evidence="8" id="KW-0503">Monooxygenase</keyword>
<keyword evidence="9" id="KW-0073">Auxin biosynthesis</keyword>
<dbReference type="EC" id="1.14.13.168" evidence="10"/>
<keyword evidence="7" id="KW-0560">Oxidoreductase</keyword>
<evidence type="ECO:0000313" key="13">
    <source>
        <dbReference type="Proteomes" id="UP001497516"/>
    </source>
</evidence>
<dbReference type="SUPFAM" id="SSF51905">
    <property type="entry name" value="FAD/NAD(P)-binding domain"/>
    <property type="match status" value="2"/>
</dbReference>
<organism evidence="12 13">
    <name type="scientific">Linum trigynum</name>
    <dbReference type="NCBI Taxonomy" id="586398"/>
    <lineage>
        <taxon>Eukaryota</taxon>
        <taxon>Viridiplantae</taxon>
        <taxon>Streptophyta</taxon>
        <taxon>Embryophyta</taxon>
        <taxon>Tracheophyta</taxon>
        <taxon>Spermatophyta</taxon>
        <taxon>Magnoliopsida</taxon>
        <taxon>eudicotyledons</taxon>
        <taxon>Gunneridae</taxon>
        <taxon>Pentapetalae</taxon>
        <taxon>rosids</taxon>
        <taxon>fabids</taxon>
        <taxon>Malpighiales</taxon>
        <taxon>Linaceae</taxon>
        <taxon>Linum</taxon>
    </lineage>
</organism>
<evidence type="ECO:0000256" key="8">
    <source>
        <dbReference type="ARBA" id="ARBA00023033"/>
    </source>
</evidence>
<dbReference type="GO" id="GO:0009851">
    <property type="term" value="P:auxin biosynthetic process"/>
    <property type="evidence" value="ECO:0007669"/>
    <property type="project" value="UniProtKB-KW"/>
</dbReference>
<evidence type="ECO:0000256" key="6">
    <source>
        <dbReference type="ARBA" id="ARBA00022857"/>
    </source>
</evidence>
<dbReference type="GO" id="GO:0050660">
    <property type="term" value="F:flavin adenine dinucleotide binding"/>
    <property type="evidence" value="ECO:0007669"/>
    <property type="project" value="TreeGrafter"/>
</dbReference>
<evidence type="ECO:0000256" key="4">
    <source>
        <dbReference type="ARBA" id="ARBA00022630"/>
    </source>
</evidence>
<reference evidence="12 13" key="1">
    <citation type="submission" date="2024-04" db="EMBL/GenBank/DDBJ databases">
        <authorList>
            <person name="Fracassetti M."/>
        </authorList>
    </citation>
    <scope>NUCLEOTIDE SEQUENCE [LARGE SCALE GENOMIC DNA]</scope>
</reference>
<evidence type="ECO:0000256" key="10">
    <source>
        <dbReference type="ARBA" id="ARBA00039148"/>
    </source>
</evidence>
<dbReference type="InterPro" id="IPR036188">
    <property type="entry name" value="FAD/NAD-bd_sf"/>
</dbReference>
<keyword evidence="4" id="KW-0285">Flavoprotein</keyword>
<comment type="pathway">
    <text evidence="2">Plant hormone metabolism; auxin biosynthesis.</text>
</comment>
<dbReference type="GO" id="GO:0103075">
    <property type="term" value="F:indole-3-pyruvate monooxygenase activity"/>
    <property type="evidence" value="ECO:0007669"/>
    <property type="project" value="UniProtKB-EC"/>
</dbReference>
<dbReference type="PANTHER" id="PTHR43539:SF56">
    <property type="entry name" value="EXPRESSED PROTEIN"/>
    <property type="match status" value="1"/>
</dbReference>
<sequence length="415" mass="46475">MRQKLNEPAINSSKSKIFQQPMIPGSKLVWVPGPVIIGAGPSGLAAAACLKTKEIPFLILEKGSCLASLWQFGTYDRLQLHLPKKFCELPYFPFPPHFPAYPTKQQFIAYLEAYAKHFAIKPVFRQEARAVQYDPDMGFWQVQACGYEFICRWVIVATGENADPFLPEIEGLGGFRGRTLHTSSYRDGGEFKGKKVLVVGCGNSGMEVSLDLFDNGADVSLFVRDKLHILPREILGISTFALSMLLLKWFPVKLVDKFLIFVSRLILGDTSRSGIKRPDIGPLELKNSTGKTPVLDFGAFARIKSGQIKIVRGIRRFTTNGVEFVDGRVKEFDAAILATGYRSNVTSWLKEENFFNEKDGYPRTPFPNSWKGNNGLYCIGFTKRGLLGTSMDAQKVAEDIARQWNSETRHLKVES</sequence>
<evidence type="ECO:0000256" key="5">
    <source>
        <dbReference type="ARBA" id="ARBA00022827"/>
    </source>
</evidence>
<keyword evidence="6" id="KW-0521">NADP</keyword>
<dbReference type="InterPro" id="IPR050982">
    <property type="entry name" value="Auxin_biosynth/cation_transpt"/>
</dbReference>
<name>A0AAV2DTC8_9ROSI</name>
<dbReference type="FunFam" id="3.50.50.60:FF:000100">
    <property type="entry name" value="Flavin-containing monooxygenase"/>
    <property type="match status" value="1"/>
</dbReference>
<comment type="catalytic activity">
    <reaction evidence="11">
        <text>indole-3-pyruvate + NADPH + O2 + H(+) = (indol-3-yl)acetate + CO2 + NADP(+) + H2O</text>
        <dbReference type="Rhea" id="RHEA:34331"/>
        <dbReference type="ChEBI" id="CHEBI:15377"/>
        <dbReference type="ChEBI" id="CHEBI:15378"/>
        <dbReference type="ChEBI" id="CHEBI:15379"/>
        <dbReference type="ChEBI" id="CHEBI:16526"/>
        <dbReference type="ChEBI" id="CHEBI:17640"/>
        <dbReference type="ChEBI" id="CHEBI:30854"/>
        <dbReference type="ChEBI" id="CHEBI:57783"/>
        <dbReference type="ChEBI" id="CHEBI:58349"/>
        <dbReference type="EC" id="1.14.13.168"/>
    </reaction>
</comment>
<evidence type="ECO:0000256" key="1">
    <source>
        <dbReference type="ARBA" id="ARBA00001974"/>
    </source>
</evidence>
<protein>
    <recommendedName>
        <fullName evidence="10">indole-3-pyruvate monooxygenase</fullName>
        <ecNumber evidence="10">1.14.13.168</ecNumber>
    </recommendedName>
</protein>
<dbReference type="EMBL" id="OZ034816">
    <property type="protein sequence ID" value="CAL1376655.1"/>
    <property type="molecule type" value="Genomic_DNA"/>
</dbReference>
<dbReference type="Proteomes" id="UP001497516">
    <property type="component" value="Chromosome 3"/>
</dbReference>
<accession>A0AAV2DTC8</accession>
<dbReference type="PRINTS" id="PR00469">
    <property type="entry name" value="PNDRDTASEII"/>
</dbReference>
<keyword evidence="5" id="KW-0274">FAD</keyword>
<dbReference type="AlphaFoldDB" id="A0AAV2DTC8"/>
<comment type="cofactor">
    <cofactor evidence="1">
        <name>FAD</name>
        <dbReference type="ChEBI" id="CHEBI:57692"/>
    </cofactor>
</comment>
<evidence type="ECO:0000256" key="7">
    <source>
        <dbReference type="ARBA" id="ARBA00023002"/>
    </source>
</evidence>
<proteinExistence type="inferred from homology"/>
<comment type="similarity">
    <text evidence="3">Belongs to the FMO family.</text>
</comment>
<dbReference type="Pfam" id="PF13738">
    <property type="entry name" value="Pyr_redox_3"/>
    <property type="match status" value="1"/>
</dbReference>
<evidence type="ECO:0000256" key="11">
    <source>
        <dbReference type="ARBA" id="ARBA00047707"/>
    </source>
</evidence>
<gene>
    <name evidence="12" type="ORF">LTRI10_LOCUS18371</name>
</gene>
<evidence type="ECO:0000256" key="2">
    <source>
        <dbReference type="ARBA" id="ARBA00004814"/>
    </source>
</evidence>
<evidence type="ECO:0000256" key="3">
    <source>
        <dbReference type="ARBA" id="ARBA00009183"/>
    </source>
</evidence>
<dbReference type="PANTHER" id="PTHR43539">
    <property type="entry name" value="FLAVIN-BINDING MONOOXYGENASE-LIKE PROTEIN (AFU_ORTHOLOGUE AFUA_4G09220)"/>
    <property type="match status" value="1"/>
</dbReference>
<evidence type="ECO:0000256" key="9">
    <source>
        <dbReference type="ARBA" id="ARBA00023070"/>
    </source>
</evidence>
<dbReference type="Gene3D" id="3.50.50.60">
    <property type="entry name" value="FAD/NAD(P)-binding domain"/>
    <property type="match status" value="1"/>
</dbReference>
<dbReference type="PRINTS" id="PR00368">
    <property type="entry name" value="FADPNR"/>
</dbReference>
<evidence type="ECO:0000313" key="12">
    <source>
        <dbReference type="EMBL" id="CAL1376655.1"/>
    </source>
</evidence>